<evidence type="ECO:0000313" key="4">
    <source>
        <dbReference type="Proteomes" id="UP001060104"/>
    </source>
</evidence>
<dbReference type="GO" id="GO:0016740">
    <property type="term" value="F:transferase activity"/>
    <property type="evidence" value="ECO:0007669"/>
    <property type="project" value="UniProtKB-KW"/>
</dbReference>
<organism evidence="2">
    <name type="scientific">Bacteroides faecis</name>
    <dbReference type="NCBI Taxonomy" id="674529"/>
    <lineage>
        <taxon>Bacteria</taxon>
        <taxon>Pseudomonadati</taxon>
        <taxon>Bacteroidota</taxon>
        <taxon>Bacteroidia</taxon>
        <taxon>Bacteroidales</taxon>
        <taxon>Bacteroidaceae</taxon>
        <taxon>Bacteroides</taxon>
    </lineage>
</organism>
<keyword evidence="4" id="KW-1185">Reference proteome</keyword>
<protein>
    <submittedName>
        <fullName evidence="2 3">Polysaccharide pyruvyl transferase</fullName>
    </submittedName>
</protein>
<dbReference type="Pfam" id="PF04230">
    <property type="entry name" value="PS_pyruv_trans"/>
    <property type="match status" value="1"/>
</dbReference>
<evidence type="ECO:0000313" key="2">
    <source>
        <dbReference type="EMBL" id="CUO72261.1"/>
    </source>
</evidence>
<reference evidence="3" key="2">
    <citation type="submission" date="2022-08" db="EMBL/GenBank/DDBJ databases">
        <title>Genome Sequencing of Bacteroides fragilis Group Isolates with Nanopore Technology.</title>
        <authorList>
            <person name="Tisza M.J."/>
            <person name="Smith D."/>
            <person name="Dekker J.P."/>
        </authorList>
    </citation>
    <scope>NUCLEOTIDE SEQUENCE</scope>
    <source>
        <strain evidence="3">BFG-527</strain>
    </source>
</reference>
<evidence type="ECO:0000259" key="1">
    <source>
        <dbReference type="Pfam" id="PF04230"/>
    </source>
</evidence>
<dbReference type="AlphaFoldDB" id="A0A174HD98"/>
<evidence type="ECO:0000313" key="3">
    <source>
        <dbReference type="EMBL" id="UVQ73888.1"/>
    </source>
</evidence>
<reference evidence="2" key="1">
    <citation type="submission" date="2015-09" db="EMBL/GenBank/DDBJ databases">
        <authorList>
            <consortium name="Pathogen Informatics"/>
        </authorList>
    </citation>
    <scope>NUCLEOTIDE SEQUENCE [LARGE SCALE GENOMIC DNA]</scope>
    <source>
        <strain evidence="2">2789STDY5834846</strain>
    </source>
</reference>
<dbReference type="RefSeq" id="WP_055268952.1">
    <property type="nucleotide sequence ID" value="NZ_CABMFH010000014.1"/>
</dbReference>
<gene>
    <name evidence="2" type="ORF">ERS852461_00935</name>
    <name evidence="3" type="ORF">NXY30_23285</name>
</gene>
<dbReference type="InterPro" id="IPR007345">
    <property type="entry name" value="Polysacch_pyruvyl_Trfase"/>
</dbReference>
<dbReference type="EMBL" id="CZAE01000003">
    <property type="protein sequence ID" value="CUO72261.1"/>
    <property type="molecule type" value="Genomic_DNA"/>
</dbReference>
<accession>A0A174HD98</accession>
<feature type="domain" description="Polysaccharide pyruvyl transferase" evidence="1">
    <location>
        <begin position="17"/>
        <end position="309"/>
    </location>
</feature>
<sequence length="366" mass="42685">MKVGVLTLRFHSNFGFIMQAYAMQYVIKQLGHEPYTYYTKVVEEKRINKAKQVIKNCLLKLIRKYNGPVIPHWPTNEDYEIIDTYTNQFVFDNIALTPYFSSIKELERYDHRCFEAFIVGSDQVWREEFSLNIPTYYFDFVKHPAKKISYAASFGVSKIDYPKSLINKCKRLIRDFSFVSVREKEGVTICRENFGVDAVQVLDPTMLVDDKQYSSLADKSTKKYPDKYIITYILDETNKSTEFVAKLSKQLDLPVVNILSYKKGKKVTPYPSIYDILKGFRDADFIVTDSFHASVFSILFNRQFCVLKNPYRGISRITTLLNTFCISDRIVDDTLPTNQIDFYNINKMLIGKRTDSLSLFNKVLNE</sequence>
<dbReference type="Proteomes" id="UP001060104">
    <property type="component" value="Chromosome"/>
</dbReference>
<name>A0A174HD98_9BACE</name>
<keyword evidence="2" id="KW-0808">Transferase</keyword>
<dbReference type="EMBL" id="CP103141">
    <property type="protein sequence ID" value="UVQ73888.1"/>
    <property type="molecule type" value="Genomic_DNA"/>
</dbReference>
<accession>A0A3E5G9U0</accession>
<proteinExistence type="predicted"/>
<dbReference type="GeneID" id="69591063"/>
<dbReference type="Proteomes" id="UP000095606">
    <property type="component" value="Unassembled WGS sequence"/>
</dbReference>